<dbReference type="Proteomes" id="UP000824189">
    <property type="component" value="Unassembled WGS sequence"/>
</dbReference>
<evidence type="ECO:0000313" key="5">
    <source>
        <dbReference type="Proteomes" id="UP000824189"/>
    </source>
</evidence>
<reference evidence="4" key="2">
    <citation type="submission" date="2021-04" db="EMBL/GenBank/DDBJ databases">
        <authorList>
            <person name="Gilroy R."/>
        </authorList>
    </citation>
    <scope>NUCLEOTIDE SEQUENCE</scope>
    <source>
        <strain evidence="4">4376</strain>
    </source>
</reference>
<dbReference type="SUPFAM" id="SSF53807">
    <property type="entry name" value="Helical backbone' metal receptor"/>
    <property type="match status" value="1"/>
</dbReference>
<evidence type="ECO:0000313" key="4">
    <source>
        <dbReference type="EMBL" id="HIW95637.1"/>
    </source>
</evidence>
<dbReference type="InterPro" id="IPR050902">
    <property type="entry name" value="ABC_Transporter_SBP"/>
</dbReference>
<accession>A0A9D1UPU3</accession>
<feature type="domain" description="Fe/B12 periplasmic-binding" evidence="3">
    <location>
        <begin position="76"/>
        <end position="338"/>
    </location>
</feature>
<dbReference type="EMBL" id="DXFZ01000047">
    <property type="protein sequence ID" value="HIW95637.1"/>
    <property type="molecule type" value="Genomic_DNA"/>
</dbReference>
<dbReference type="PROSITE" id="PS50983">
    <property type="entry name" value="FE_B12_PBP"/>
    <property type="match status" value="1"/>
</dbReference>
<name>A0A9D1UPU3_9CORY</name>
<gene>
    <name evidence="4" type="ORF">H9867_04005</name>
</gene>
<protein>
    <submittedName>
        <fullName evidence="4">ABC transporter substrate-binding protein</fullName>
    </submittedName>
</protein>
<dbReference type="InterPro" id="IPR002491">
    <property type="entry name" value="ABC_transptr_periplasmic_BD"/>
</dbReference>
<dbReference type="Pfam" id="PF01497">
    <property type="entry name" value="Peripla_BP_2"/>
    <property type="match status" value="1"/>
</dbReference>
<comment type="similarity">
    <text evidence="1">Belongs to the bacterial solute-binding protein 8 family.</text>
</comment>
<feature type="region of interest" description="Disordered" evidence="2">
    <location>
        <begin position="1"/>
        <end position="60"/>
    </location>
</feature>
<evidence type="ECO:0000256" key="2">
    <source>
        <dbReference type="SAM" id="MobiDB-lite"/>
    </source>
</evidence>
<feature type="compositionally biased region" description="Polar residues" evidence="2">
    <location>
        <begin position="14"/>
        <end position="35"/>
    </location>
</feature>
<reference evidence="4" key="1">
    <citation type="journal article" date="2021" name="PeerJ">
        <title>Extensive microbial diversity within the chicken gut microbiome revealed by metagenomics and culture.</title>
        <authorList>
            <person name="Gilroy R."/>
            <person name="Ravi A."/>
            <person name="Getino M."/>
            <person name="Pursley I."/>
            <person name="Horton D.L."/>
            <person name="Alikhan N.F."/>
            <person name="Baker D."/>
            <person name="Gharbi K."/>
            <person name="Hall N."/>
            <person name="Watson M."/>
            <person name="Adriaenssens E.M."/>
            <person name="Foster-Nyarko E."/>
            <person name="Jarju S."/>
            <person name="Secka A."/>
            <person name="Antonio M."/>
            <person name="Oren A."/>
            <person name="Chaudhuri R.R."/>
            <person name="La Ragione R."/>
            <person name="Hildebrand F."/>
            <person name="Pallen M.J."/>
        </authorList>
    </citation>
    <scope>NUCLEOTIDE SEQUENCE</scope>
    <source>
        <strain evidence="4">4376</strain>
    </source>
</reference>
<evidence type="ECO:0000256" key="1">
    <source>
        <dbReference type="ARBA" id="ARBA00008814"/>
    </source>
</evidence>
<dbReference type="PANTHER" id="PTHR30535:SF4">
    <property type="entry name" value="HEMIN-BINDING PERIPLASMIC PROTEIN HMUT"/>
    <property type="match status" value="1"/>
</dbReference>
<dbReference type="PANTHER" id="PTHR30535">
    <property type="entry name" value="VITAMIN B12-BINDING PROTEIN"/>
    <property type="match status" value="1"/>
</dbReference>
<evidence type="ECO:0000259" key="3">
    <source>
        <dbReference type="PROSITE" id="PS50983"/>
    </source>
</evidence>
<sequence length="338" mass="35160">MAGCQAQDPPGVNGSHSGAAQSADSQPSSGQNSETHLAAGHLNLPSLGDVEPISSSDPDVDKRITQEINDAPARIVAIDRHGGLSRILSGLGLRGNVVGKSSSGTEPGLDGVPVLTRHGHDLDVESTAELRPDLVIVDKPGAKPDSVQQLRAIGIRVEEVDLQRRWDSVKDNIKEVAARVGTPTAGEELAQRTGQQMDQARADVERLIPARQPRMAFLFLRGGGDVFLMMGRGTGADEVISALGGEDVIAAQGIRGSRPATPEALARANPEVILTVSRGLESSGGVDELLSRPGVAETEAGKKGRIVALPDSEAMAFGPQSGLALSQWAEALYLPAGA</sequence>
<proteinExistence type="inferred from homology"/>
<dbReference type="Gene3D" id="3.40.50.1980">
    <property type="entry name" value="Nitrogenase molybdenum iron protein domain"/>
    <property type="match status" value="2"/>
</dbReference>
<comment type="caution">
    <text evidence="4">The sequence shown here is derived from an EMBL/GenBank/DDBJ whole genome shotgun (WGS) entry which is preliminary data.</text>
</comment>
<organism evidence="4 5">
    <name type="scientific">Candidatus Corynebacterium gallistercoris</name>
    <dbReference type="NCBI Taxonomy" id="2838530"/>
    <lineage>
        <taxon>Bacteria</taxon>
        <taxon>Bacillati</taxon>
        <taxon>Actinomycetota</taxon>
        <taxon>Actinomycetes</taxon>
        <taxon>Mycobacteriales</taxon>
        <taxon>Corynebacteriaceae</taxon>
        <taxon>Corynebacterium</taxon>
    </lineage>
</organism>
<dbReference type="AlphaFoldDB" id="A0A9D1UPU3"/>